<keyword evidence="4" id="KW-0788">Thiol protease</keyword>
<evidence type="ECO:0000256" key="5">
    <source>
        <dbReference type="SAM" id="MobiDB-lite"/>
    </source>
</evidence>
<feature type="region of interest" description="Disordered" evidence="5">
    <location>
        <begin position="100"/>
        <end position="226"/>
    </location>
</feature>
<sequence length="354" mass="36906">MVPRLTRCTPIIRPPDHHAYDSGPRDSGPRDSEPRPNTTYLPTTKAARLAASKAAAVIATEAAVIAATEATGAGTPGSPSSAATETAGFSAMSRISSMSVEASDVPERGHAAVPCPSPMDRSRPSHTPEIDPYGTPGARTWTFPIPMPGAQPSTDHDKEQPIHRVHQPARPAGPPQPSTVSERVKPSGSSKRAGTSALSKPPTGARLPHPLKRPGAAASRRSGKSPAGTIAVAAALRQLGTPYVWGGGSAAGATRGGFDCSGLALYAWSRAGVSLPHYTGSQFTRGTKIPISQLRPGDLVFFGGGTGDPSHVGIYLKNGVMIHAPKTGDVVRKVDFLHSPYYRSRYRGAIRPST</sequence>
<keyword evidence="2" id="KW-0645">Protease</keyword>
<proteinExistence type="inferred from homology"/>
<evidence type="ECO:0000313" key="8">
    <source>
        <dbReference type="Proteomes" id="UP000253094"/>
    </source>
</evidence>
<reference evidence="7 8" key="1">
    <citation type="submission" date="2018-06" db="EMBL/GenBank/DDBJ databases">
        <title>Sphaerisporangium craniellae sp. nov., isolated from a marine sponge in the South China Sea.</title>
        <authorList>
            <person name="Li L."/>
        </authorList>
    </citation>
    <scope>NUCLEOTIDE SEQUENCE [LARGE SCALE GENOMIC DNA]</scope>
    <source>
        <strain evidence="7 8">CCTCC AA 208026</strain>
    </source>
</reference>
<dbReference type="InterPro" id="IPR038765">
    <property type="entry name" value="Papain-like_cys_pep_sf"/>
</dbReference>
<feature type="compositionally biased region" description="Basic and acidic residues" evidence="5">
    <location>
        <begin position="120"/>
        <end position="129"/>
    </location>
</feature>
<dbReference type="Proteomes" id="UP000253094">
    <property type="component" value="Unassembled WGS sequence"/>
</dbReference>
<accession>A0A367FN46</accession>
<protein>
    <recommendedName>
        <fullName evidence="6">NlpC/P60 domain-containing protein</fullName>
    </recommendedName>
</protein>
<dbReference type="Pfam" id="PF00877">
    <property type="entry name" value="NLPC_P60"/>
    <property type="match status" value="1"/>
</dbReference>
<comment type="similarity">
    <text evidence="1">Belongs to the peptidase C40 family.</text>
</comment>
<dbReference type="OrthoDB" id="3209655at2"/>
<dbReference type="PANTHER" id="PTHR47359">
    <property type="entry name" value="PEPTIDOGLYCAN DL-ENDOPEPTIDASE CWLO"/>
    <property type="match status" value="1"/>
</dbReference>
<evidence type="ECO:0000259" key="6">
    <source>
        <dbReference type="PROSITE" id="PS51935"/>
    </source>
</evidence>
<evidence type="ECO:0000256" key="3">
    <source>
        <dbReference type="ARBA" id="ARBA00022801"/>
    </source>
</evidence>
<dbReference type="SUPFAM" id="SSF54001">
    <property type="entry name" value="Cysteine proteinases"/>
    <property type="match status" value="1"/>
</dbReference>
<dbReference type="InterPro" id="IPR000064">
    <property type="entry name" value="NLP_P60_dom"/>
</dbReference>
<evidence type="ECO:0000256" key="4">
    <source>
        <dbReference type="ARBA" id="ARBA00022807"/>
    </source>
</evidence>
<feature type="region of interest" description="Disordered" evidence="5">
    <location>
        <begin position="1"/>
        <end position="40"/>
    </location>
</feature>
<dbReference type="PANTHER" id="PTHR47359:SF3">
    <property type="entry name" value="NLP_P60 DOMAIN-CONTAINING PROTEIN-RELATED"/>
    <property type="match status" value="1"/>
</dbReference>
<name>A0A367FN46_9ACTN</name>
<dbReference type="GO" id="GO:0006508">
    <property type="term" value="P:proteolysis"/>
    <property type="evidence" value="ECO:0007669"/>
    <property type="project" value="UniProtKB-KW"/>
</dbReference>
<feature type="compositionally biased region" description="Basic and acidic residues" evidence="5">
    <location>
        <begin position="14"/>
        <end position="34"/>
    </location>
</feature>
<dbReference type="Gene3D" id="3.90.1720.10">
    <property type="entry name" value="endopeptidase domain like (from Nostoc punctiforme)"/>
    <property type="match status" value="1"/>
</dbReference>
<keyword evidence="8" id="KW-1185">Reference proteome</keyword>
<feature type="domain" description="NlpC/P60" evidence="6">
    <location>
        <begin position="225"/>
        <end position="353"/>
    </location>
</feature>
<comment type="caution">
    <text evidence="7">The sequence shown here is derived from an EMBL/GenBank/DDBJ whole genome shotgun (WGS) entry which is preliminary data.</text>
</comment>
<feature type="compositionally biased region" description="Polar residues" evidence="5">
    <location>
        <begin position="187"/>
        <end position="198"/>
    </location>
</feature>
<gene>
    <name evidence="7" type="ORF">DQ384_13710</name>
</gene>
<dbReference type="AlphaFoldDB" id="A0A367FN46"/>
<evidence type="ECO:0000256" key="2">
    <source>
        <dbReference type="ARBA" id="ARBA00022670"/>
    </source>
</evidence>
<keyword evidence="3" id="KW-0378">Hydrolase</keyword>
<dbReference type="GO" id="GO:0008234">
    <property type="term" value="F:cysteine-type peptidase activity"/>
    <property type="evidence" value="ECO:0007669"/>
    <property type="project" value="UniProtKB-KW"/>
</dbReference>
<evidence type="ECO:0000313" key="7">
    <source>
        <dbReference type="EMBL" id="RCG31100.1"/>
    </source>
</evidence>
<organism evidence="7 8">
    <name type="scientific">Sphaerisporangium album</name>
    <dbReference type="NCBI Taxonomy" id="509200"/>
    <lineage>
        <taxon>Bacteria</taxon>
        <taxon>Bacillati</taxon>
        <taxon>Actinomycetota</taxon>
        <taxon>Actinomycetes</taxon>
        <taxon>Streptosporangiales</taxon>
        <taxon>Streptosporangiaceae</taxon>
        <taxon>Sphaerisporangium</taxon>
    </lineage>
</organism>
<evidence type="ECO:0000256" key="1">
    <source>
        <dbReference type="ARBA" id="ARBA00007074"/>
    </source>
</evidence>
<dbReference type="InterPro" id="IPR051794">
    <property type="entry name" value="PG_Endopeptidase_C40"/>
</dbReference>
<dbReference type="EMBL" id="QOIL01000006">
    <property type="protein sequence ID" value="RCG31100.1"/>
    <property type="molecule type" value="Genomic_DNA"/>
</dbReference>
<dbReference type="PROSITE" id="PS51935">
    <property type="entry name" value="NLPC_P60"/>
    <property type="match status" value="1"/>
</dbReference>